<keyword evidence="1" id="KW-0732">Signal</keyword>
<dbReference type="InParanoid" id="A0A6J2Y4I7"/>
<dbReference type="Proteomes" id="UP000504635">
    <property type="component" value="Unplaced"/>
</dbReference>
<proteinExistence type="predicted"/>
<feature type="chain" id="PRO_5026864531" evidence="1">
    <location>
        <begin position="22"/>
        <end position="121"/>
    </location>
</feature>
<feature type="signal peptide" evidence="1">
    <location>
        <begin position="1"/>
        <end position="21"/>
    </location>
</feature>
<dbReference type="GeneID" id="115883665"/>
<dbReference type="OrthoDB" id="6765939at2759"/>
<protein>
    <submittedName>
        <fullName evidence="3">Uncharacterized protein LOC115883665</fullName>
    </submittedName>
</protein>
<dbReference type="AlphaFoldDB" id="A0A6J2Y4I7"/>
<evidence type="ECO:0000313" key="3">
    <source>
        <dbReference type="RefSeq" id="XP_030757915.1"/>
    </source>
</evidence>
<dbReference type="KEGG" id="soy:115883665"/>
<accession>A0A6J2Y4I7</accession>
<organism evidence="2 3">
    <name type="scientific">Sitophilus oryzae</name>
    <name type="common">Rice weevil</name>
    <name type="synonym">Curculio oryzae</name>
    <dbReference type="NCBI Taxonomy" id="7048"/>
    <lineage>
        <taxon>Eukaryota</taxon>
        <taxon>Metazoa</taxon>
        <taxon>Ecdysozoa</taxon>
        <taxon>Arthropoda</taxon>
        <taxon>Hexapoda</taxon>
        <taxon>Insecta</taxon>
        <taxon>Pterygota</taxon>
        <taxon>Neoptera</taxon>
        <taxon>Endopterygota</taxon>
        <taxon>Coleoptera</taxon>
        <taxon>Polyphaga</taxon>
        <taxon>Cucujiformia</taxon>
        <taxon>Curculionidae</taxon>
        <taxon>Dryophthorinae</taxon>
        <taxon>Sitophilus</taxon>
    </lineage>
</organism>
<evidence type="ECO:0000256" key="1">
    <source>
        <dbReference type="SAM" id="SignalP"/>
    </source>
</evidence>
<sequence length="121" mass="14233">MILPLLLTSLVSLGYIPVVLSRIIPNVVDVDASDVENRLVYNDMYEYMANQELLDVRIHEYKTNEIDSESFVNSFKDEIEQSYVVVETKTTRSRRGKRNYKTYHTLCHFKICPMGKRRRVL</sequence>
<dbReference type="RefSeq" id="XP_030757915.1">
    <property type="nucleotide sequence ID" value="XM_030902055.1"/>
</dbReference>
<name>A0A6J2Y4I7_SITOR</name>
<keyword evidence="2" id="KW-1185">Reference proteome</keyword>
<reference evidence="3" key="1">
    <citation type="submission" date="2025-08" db="UniProtKB">
        <authorList>
            <consortium name="RefSeq"/>
        </authorList>
    </citation>
    <scope>IDENTIFICATION</scope>
    <source>
        <tissue evidence="3">Gonads</tissue>
    </source>
</reference>
<evidence type="ECO:0000313" key="2">
    <source>
        <dbReference type="Proteomes" id="UP000504635"/>
    </source>
</evidence>
<gene>
    <name evidence="3" type="primary">LOC115883665</name>
</gene>